<dbReference type="OrthoDB" id="9895813at2759"/>
<dbReference type="EMBL" id="JAINUF010000006">
    <property type="protein sequence ID" value="KAJ8355424.1"/>
    <property type="molecule type" value="Genomic_DNA"/>
</dbReference>
<sequence length="106" mass="11733">MQTGPATSQTMSQPSPSPCPALPGETQRRDVKMAADRQHFRCFDALLNDLAKHSSPPGPCPQHPYDGACCLCSDPWHRHAHRKPTRPEEDPPLDSTTTTGTVREWC</sequence>
<evidence type="ECO:0000313" key="3">
    <source>
        <dbReference type="Proteomes" id="UP001152622"/>
    </source>
</evidence>
<dbReference type="Proteomes" id="UP001152622">
    <property type="component" value="Chromosome 6"/>
</dbReference>
<accession>A0A9Q1FBZ7</accession>
<proteinExistence type="predicted"/>
<organism evidence="2 3">
    <name type="scientific">Synaphobranchus kaupii</name>
    <name type="common">Kaup's arrowtooth eel</name>
    <dbReference type="NCBI Taxonomy" id="118154"/>
    <lineage>
        <taxon>Eukaryota</taxon>
        <taxon>Metazoa</taxon>
        <taxon>Chordata</taxon>
        <taxon>Craniata</taxon>
        <taxon>Vertebrata</taxon>
        <taxon>Euteleostomi</taxon>
        <taxon>Actinopterygii</taxon>
        <taxon>Neopterygii</taxon>
        <taxon>Teleostei</taxon>
        <taxon>Anguilliformes</taxon>
        <taxon>Synaphobranchidae</taxon>
        <taxon>Synaphobranchus</taxon>
    </lineage>
</organism>
<protein>
    <submittedName>
        <fullName evidence="2">Uncharacterized protein</fullName>
    </submittedName>
</protein>
<feature type="compositionally biased region" description="Low complexity" evidence="1">
    <location>
        <begin position="1"/>
        <end position="14"/>
    </location>
</feature>
<feature type="region of interest" description="Disordered" evidence="1">
    <location>
        <begin position="1"/>
        <end position="32"/>
    </location>
</feature>
<evidence type="ECO:0000256" key="1">
    <source>
        <dbReference type="SAM" id="MobiDB-lite"/>
    </source>
</evidence>
<comment type="caution">
    <text evidence="2">The sequence shown here is derived from an EMBL/GenBank/DDBJ whole genome shotgun (WGS) entry which is preliminary data.</text>
</comment>
<reference evidence="2" key="1">
    <citation type="journal article" date="2023" name="Science">
        <title>Genome structures resolve the early diversification of teleost fishes.</title>
        <authorList>
            <person name="Parey E."/>
            <person name="Louis A."/>
            <person name="Montfort J."/>
            <person name="Bouchez O."/>
            <person name="Roques C."/>
            <person name="Iampietro C."/>
            <person name="Lluch J."/>
            <person name="Castinel A."/>
            <person name="Donnadieu C."/>
            <person name="Desvignes T."/>
            <person name="Floi Bucao C."/>
            <person name="Jouanno E."/>
            <person name="Wen M."/>
            <person name="Mejri S."/>
            <person name="Dirks R."/>
            <person name="Jansen H."/>
            <person name="Henkel C."/>
            <person name="Chen W.J."/>
            <person name="Zahm M."/>
            <person name="Cabau C."/>
            <person name="Klopp C."/>
            <person name="Thompson A.W."/>
            <person name="Robinson-Rechavi M."/>
            <person name="Braasch I."/>
            <person name="Lecointre G."/>
            <person name="Bobe J."/>
            <person name="Postlethwait J.H."/>
            <person name="Berthelot C."/>
            <person name="Roest Crollius H."/>
            <person name="Guiguen Y."/>
        </authorList>
    </citation>
    <scope>NUCLEOTIDE SEQUENCE</scope>
    <source>
        <strain evidence="2">WJC10195</strain>
    </source>
</reference>
<name>A0A9Q1FBZ7_SYNKA</name>
<feature type="compositionally biased region" description="Polar residues" evidence="1">
    <location>
        <begin position="94"/>
        <end position="106"/>
    </location>
</feature>
<gene>
    <name evidence="2" type="ORF">SKAU_G00182180</name>
</gene>
<dbReference type="AlphaFoldDB" id="A0A9Q1FBZ7"/>
<evidence type="ECO:0000313" key="2">
    <source>
        <dbReference type="EMBL" id="KAJ8355424.1"/>
    </source>
</evidence>
<feature type="region of interest" description="Disordered" evidence="1">
    <location>
        <begin position="79"/>
        <end position="106"/>
    </location>
</feature>
<keyword evidence="3" id="KW-1185">Reference proteome</keyword>